<accession>S8C5U5</accession>
<dbReference type="PANTHER" id="PTHR10782:SF102">
    <property type="entry name" value="E3 SUMO-PROTEIN LIGASE SIZ1"/>
    <property type="match status" value="1"/>
</dbReference>
<evidence type="ECO:0000313" key="6">
    <source>
        <dbReference type="EMBL" id="EPS62109.1"/>
    </source>
</evidence>
<dbReference type="GO" id="GO:0008270">
    <property type="term" value="F:zinc ion binding"/>
    <property type="evidence" value="ECO:0007669"/>
    <property type="project" value="UniProtKB-KW"/>
</dbReference>
<dbReference type="PANTHER" id="PTHR10782">
    <property type="entry name" value="ZINC FINGER MIZ DOMAIN-CONTAINING PROTEIN"/>
    <property type="match status" value="1"/>
</dbReference>
<feature type="non-terminal residue" evidence="6">
    <location>
        <position position="1"/>
    </location>
</feature>
<dbReference type="EMBL" id="AUSU01006390">
    <property type="protein sequence ID" value="EPS62109.1"/>
    <property type="molecule type" value="Genomic_DNA"/>
</dbReference>
<dbReference type="InterPro" id="IPR011011">
    <property type="entry name" value="Znf_FYVE_PHD"/>
</dbReference>
<dbReference type="SMART" id="SM00249">
    <property type="entry name" value="PHD"/>
    <property type="match status" value="1"/>
</dbReference>
<dbReference type="PROSITE" id="PS51044">
    <property type="entry name" value="ZF_SP_RING"/>
    <property type="match status" value="1"/>
</dbReference>
<comment type="caution">
    <text evidence="6">The sequence shown here is derived from an EMBL/GenBank/DDBJ whole genome shotgun (WGS) entry which is preliminary data.</text>
</comment>
<dbReference type="AlphaFoldDB" id="S8C5U5"/>
<dbReference type="GO" id="GO:0061665">
    <property type="term" value="F:SUMO ligase activity"/>
    <property type="evidence" value="ECO:0007669"/>
    <property type="project" value="TreeGrafter"/>
</dbReference>
<evidence type="ECO:0000313" key="7">
    <source>
        <dbReference type="Proteomes" id="UP000015453"/>
    </source>
</evidence>
<proteinExistence type="predicted"/>
<name>S8C5U5_9LAMI</name>
<evidence type="ECO:0000256" key="2">
    <source>
        <dbReference type="ARBA" id="ARBA00022771"/>
    </source>
</evidence>
<dbReference type="Gene3D" id="3.30.40.10">
    <property type="entry name" value="Zinc/RING finger domain, C3HC4 (zinc finger)"/>
    <property type="match status" value="2"/>
</dbReference>
<keyword evidence="3" id="KW-0862">Zinc</keyword>
<keyword evidence="7" id="KW-1185">Reference proteome</keyword>
<dbReference type="Pfam" id="PF02891">
    <property type="entry name" value="zf-MIZ"/>
    <property type="match status" value="1"/>
</dbReference>
<dbReference type="SUPFAM" id="SSF57903">
    <property type="entry name" value="FYVE/PHD zinc finger"/>
    <property type="match status" value="1"/>
</dbReference>
<dbReference type="GO" id="GO:0000785">
    <property type="term" value="C:chromatin"/>
    <property type="evidence" value="ECO:0007669"/>
    <property type="project" value="TreeGrafter"/>
</dbReference>
<feature type="non-terminal residue" evidence="6">
    <location>
        <position position="432"/>
    </location>
</feature>
<sequence>DLVDRIMGILSDDRVSGTWTKKSAVGKEKVAKLVDDTFRKMKVSGAADLSSTSEVVSDCTNVKHKEEIGDSNSIEKIRCLCGSTLPTDSMIKCEDPKCNIWQHVTCVLIPEKPTEGVVPNPPDIFYCEICRLIRADPFLVNVAHPLYPVKSNATNVPADGSNPSLSVEKTFQLTRADKDLLKKQDYDIQAWCMLINDKVTFRMQWPQYADLQVNGLPVRAINRPGSQLLGANGRDDGPIITHCTRDGINKILLAGSDSRIFCLGVRIVERRTLDQVFSMIPKETEGERFEDALSRVRRCVGGGAATENADSDSDIEVVSDCIPVSLRCPMSGLRMKLAGRFKDCVHMACFDLEVFVEMNQRSKKWQCPTCLRNYSLEKIIVDPYYNRITSKMRNFAEDVTDVEVKPDGSWRVKADNDVDRKSLGELVLWHSP</sequence>
<dbReference type="InterPro" id="IPR013083">
    <property type="entry name" value="Znf_RING/FYVE/PHD"/>
</dbReference>
<dbReference type="PROSITE" id="PS01359">
    <property type="entry name" value="ZF_PHD_1"/>
    <property type="match status" value="1"/>
</dbReference>
<dbReference type="OrthoDB" id="28127at2759"/>
<dbReference type="InterPro" id="IPR001965">
    <property type="entry name" value="Znf_PHD"/>
</dbReference>
<dbReference type="Proteomes" id="UP000015453">
    <property type="component" value="Unassembled WGS sequence"/>
</dbReference>
<dbReference type="InterPro" id="IPR004181">
    <property type="entry name" value="Znf_MIZ"/>
</dbReference>
<evidence type="ECO:0000256" key="4">
    <source>
        <dbReference type="PROSITE-ProRule" id="PRU00452"/>
    </source>
</evidence>
<organism evidence="6 7">
    <name type="scientific">Genlisea aurea</name>
    <dbReference type="NCBI Taxonomy" id="192259"/>
    <lineage>
        <taxon>Eukaryota</taxon>
        <taxon>Viridiplantae</taxon>
        <taxon>Streptophyta</taxon>
        <taxon>Embryophyta</taxon>
        <taxon>Tracheophyta</taxon>
        <taxon>Spermatophyta</taxon>
        <taxon>Magnoliopsida</taxon>
        <taxon>eudicotyledons</taxon>
        <taxon>Gunneridae</taxon>
        <taxon>Pentapetalae</taxon>
        <taxon>asterids</taxon>
        <taxon>lamiids</taxon>
        <taxon>Lamiales</taxon>
        <taxon>Lentibulariaceae</taxon>
        <taxon>Genlisea</taxon>
    </lineage>
</organism>
<evidence type="ECO:0000259" key="5">
    <source>
        <dbReference type="PROSITE" id="PS51044"/>
    </source>
</evidence>
<keyword evidence="2 4" id="KW-0863">Zinc-finger</keyword>
<reference evidence="6 7" key="1">
    <citation type="journal article" date="2013" name="BMC Genomics">
        <title>The miniature genome of a carnivorous plant Genlisea aurea contains a low number of genes and short non-coding sequences.</title>
        <authorList>
            <person name="Leushkin E.V."/>
            <person name="Sutormin R.A."/>
            <person name="Nabieva E.R."/>
            <person name="Penin A.A."/>
            <person name="Kondrashov A.S."/>
            <person name="Logacheva M.D."/>
        </authorList>
    </citation>
    <scope>NUCLEOTIDE SEQUENCE [LARGE SCALE GENOMIC DNA]</scope>
</reference>
<evidence type="ECO:0000256" key="3">
    <source>
        <dbReference type="ARBA" id="ARBA00022833"/>
    </source>
</evidence>
<keyword evidence="1" id="KW-0479">Metal-binding</keyword>
<evidence type="ECO:0000256" key="1">
    <source>
        <dbReference type="ARBA" id="ARBA00022723"/>
    </source>
</evidence>
<gene>
    <name evidence="6" type="ORF">M569_12684</name>
</gene>
<dbReference type="InterPro" id="IPR019786">
    <property type="entry name" value="Zinc_finger_PHD-type_CS"/>
</dbReference>
<feature type="domain" description="SP-RING-type" evidence="5">
    <location>
        <begin position="311"/>
        <end position="394"/>
    </location>
</feature>
<dbReference type="CDD" id="cd15570">
    <property type="entry name" value="PHD_Bye1p_SIZ1_like"/>
    <property type="match status" value="1"/>
</dbReference>
<protein>
    <recommendedName>
        <fullName evidence="5">SP-RING-type domain-containing protein</fullName>
    </recommendedName>
</protein>
<dbReference type="GO" id="GO:0016925">
    <property type="term" value="P:protein sumoylation"/>
    <property type="evidence" value="ECO:0007669"/>
    <property type="project" value="UniProtKB-ARBA"/>
</dbReference>